<protein>
    <submittedName>
        <fullName evidence="1">Uncharacterized protein</fullName>
    </submittedName>
</protein>
<gene>
    <name evidence="1" type="ORF">A3I23_02385</name>
</gene>
<accession>A0A1F6Y444</accession>
<dbReference type="AlphaFoldDB" id="A0A1F6Y444"/>
<comment type="caution">
    <text evidence="1">The sequence shown here is derived from an EMBL/GenBank/DDBJ whole genome shotgun (WGS) entry which is preliminary data.</text>
</comment>
<dbReference type="EMBL" id="MFVL01000023">
    <property type="protein sequence ID" value="OGJ01112.1"/>
    <property type="molecule type" value="Genomic_DNA"/>
</dbReference>
<evidence type="ECO:0000313" key="2">
    <source>
        <dbReference type="Proteomes" id="UP000177693"/>
    </source>
</evidence>
<reference evidence="1 2" key="1">
    <citation type="journal article" date="2016" name="Nat. Commun.">
        <title>Thousands of microbial genomes shed light on interconnected biogeochemical processes in an aquifer system.</title>
        <authorList>
            <person name="Anantharaman K."/>
            <person name="Brown C.T."/>
            <person name="Hug L.A."/>
            <person name="Sharon I."/>
            <person name="Castelle C.J."/>
            <person name="Probst A.J."/>
            <person name="Thomas B.C."/>
            <person name="Singh A."/>
            <person name="Wilkins M.J."/>
            <person name="Karaoz U."/>
            <person name="Brodie E.L."/>
            <person name="Williams K.H."/>
            <person name="Hubbard S.S."/>
            <person name="Banfield J.F."/>
        </authorList>
    </citation>
    <scope>NUCLEOTIDE SEQUENCE [LARGE SCALE GENOMIC DNA]</scope>
</reference>
<organism evidence="1 2">
    <name type="scientific">Candidatus Nomurabacteria bacterium RIFCSPLOWO2_02_FULL_40_67</name>
    <dbReference type="NCBI Taxonomy" id="1801787"/>
    <lineage>
        <taxon>Bacteria</taxon>
        <taxon>Candidatus Nomuraibacteriota</taxon>
    </lineage>
</organism>
<evidence type="ECO:0000313" key="1">
    <source>
        <dbReference type="EMBL" id="OGJ01112.1"/>
    </source>
</evidence>
<proteinExistence type="predicted"/>
<dbReference type="Proteomes" id="UP000177693">
    <property type="component" value="Unassembled WGS sequence"/>
</dbReference>
<sequence length="212" mass="23437">MTEKLKQTIEEEIAQLPKEGQEAISAVPWVKIAEEIGAKYNLTEEEIDDFILETLIILIGAADFEFYAINIENHVGTTKDGAKSMADEALERIFKPIRKILEDNIKKNLKIKNPTAMQNVNFILSGGDYSAFMTPNSPLEEYPLGGGGQYIHPGPENLRATPQEGNKKTIIPVFSVPPATTLSLADIQTKMQNKNAETLKAADIKPVNDIIQ</sequence>
<name>A0A1F6Y444_9BACT</name>